<dbReference type="KEGG" id="tpf:TPHA_0K00630"/>
<comment type="similarity">
    <text evidence="2 9">Belongs to the Mediator complex subunit 19 family.</text>
</comment>
<dbReference type="GeneID" id="11533318"/>
<feature type="compositionally biased region" description="Polar residues" evidence="10">
    <location>
        <begin position="178"/>
        <end position="190"/>
    </location>
</feature>
<dbReference type="Proteomes" id="UP000005666">
    <property type="component" value="Chromosome 11"/>
</dbReference>
<evidence type="ECO:0000256" key="4">
    <source>
        <dbReference type="ARBA" id="ARBA00023015"/>
    </source>
</evidence>
<keyword evidence="12" id="KW-1185">Reference proteome</keyword>
<dbReference type="RefSeq" id="XP_003687631.1">
    <property type="nucleotide sequence ID" value="XM_003687583.1"/>
</dbReference>
<dbReference type="STRING" id="1071381.G8BZ69"/>
<proteinExistence type="inferred from homology"/>
<gene>
    <name evidence="11" type="primary">TPHA0K00630</name>
    <name evidence="9" type="synonym">MED19</name>
    <name evidence="11" type="ordered locus">TPHA_0K00630</name>
</gene>
<evidence type="ECO:0000313" key="11">
    <source>
        <dbReference type="EMBL" id="CCE65197.1"/>
    </source>
</evidence>
<evidence type="ECO:0000313" key="12">
    <source>
        <dbReference type="Proteomes" id="UP000005666"/>
    </source>
</evidence>
<accession>G8BZ69</accession>
<comment type="function">
    <text evidence="9">Component of the Mediator complex, a coactivator involved in the regulated transcription of nearly all RNA polymerase II-dependent genes. Mediator functions as a bridge to convey information from gene-specific regulatory proteins to the basal RNA polymerase II transcription machinery. Mediator is recruited to promoters by direct interactions with regulatory proteins and serves as a scaffold for the assembly of a functional preinitiation complex with RNA polymerase II and the general transcription factors.</text>
</comment>
<evidence type="ECO:0000256" key="3">
    <source>
        <dbReference type="ARBA" id="ARBA00019615"/>
    </source>
</evidence>
<reference evidence="11 12" key="1">
    <citation type="journal article" date="2011" name="Proc. Natl. Acad. Sci. U.S.A.">
        <title>Evolutionary erosion of yeast sex chromosomes by mating-type switching accidents.</title>
        <authorList>
            <person name="Gordon J.L."/>
            <person name="Armisen D."/>
            <person name="Proux-Wera E."/>
            <person name="Oheigeartaigh S.S."/>
            <person name="Byrne K.P."/>
            <person name="Wolfe K.H."/>
        </authorList>
    </citation>
    <scope>NUCLEOTIDE SEQUENCE [LARGE SCALE GENOMIC DNA]</scope>
    <source>
        <strain evidence="12">ATCC 24235 / CBS 4417 / NBRC 1672 / NRRL Y-8282 / UCD 70-5</strain>
    </source>
</reference>
<protein>
    <recommendedName>
        <fullName evidence="3 9">Mediator of RNA polymerase II transcription subunit 19</fullName>
    </recommendedName>
    <alternativeName>
        <fullName evidence="8 9">Mediator complex subunit 19</fullName>
    </alternativeName>
</protein>
<name>G8BZ69_TETPH</name>
<evidence type="ECO:0000256" key="10">
    <source>
        <dbReference type="SAM" id="MobiDB-lite"/>
    </source>
</evidence>
<dbReference type="GO" id="GO:0032968">
    <property type="term" value="P:positive regulation of transcription elongation by RNA polymerase II"/>
    <property type="evidence" value="ECO:0007669"/>
    <property type="project" value="EnsemblFungi"/>
</dbReference>
<keyword evidence="6 9" id="KW-0804">Transcription</keyword>
<dbReference type="EMBL" id="HE612866">
    <property type="protein sequence ID" value="CCE65197.1"/>
    <property type="molecule type" value="Genomic_DNA"/>
</dbReference>
<dbReference type="HOGENOM" id="CLU_117719_0_0_1"/>
<organism evidence="11 12">
    <name type="scientific">Tetrapisispora phaffii (strain ATCC 24235 / CBS 4417 / NBRC 1672 / NRRL Y-8282 / UCD 70-5)</name>
    <name type="common">Yeast</name>
    <name type="synonym">Fabospora phaffii</name>
    <dbReference type="NCBI Taxonomy" id="1071381"/>
    <lineage>
        <taxon>Eukaryota</taxon>
        <taxon>Fungi</taxon>
        <taxon>Dikarya</taxon>
        <taxon>Ascomycota</taxon>
        <taxon>Saccharomycotina</taxon>
        <taxon>Saccharomycetes</taxon>
        <taxon>Saccharomycetales</taxon>
        <taxon>Saccharomycetaceae</taxon>
        <taxon>Tetrapisispora</taxon>
    </lineage>
</organism>
<evidence type="ECO:0000256" key="8">
    <source>
        <dbReference type="ARBA" id="ARBA00032018"/>
    </source>
</evidence>
<evidence type="ECO:0000256" key="6">
    <source>
        <dbReference type="ARBA" id="ARBA00023163"/>
    </source>
</evidence>
<evidence type="ECO:0000256" key="7">
    <source>
        <dbReference type="ARBA" id="ARBA00023242"/>
    </source>
</evidence>
<evidence type="ECO:0000256" key="2">
    <source>
        <dbReference type="ARBA" id="ARBA00009259"/>
    </source>
</evidence>
<dbReference type="InterPro" id="IPR013942">
    <property type="entry name" value="Mediator_Med19_fun"/>
</dbReference>
<dbReference type="GO" id="GO:0016592">
    <property type="term" value="C:mediator complex"/>
    <property type="evidence" value="ECO:0007669"/>
    <property type="project" value="InterPro"/>
</dbReference>
<comment type="subcellular location">
    <subcellularLocation>
        <location evidence="1 9">Nucleus</location>
    </subcellularLocation>
</comment>
<dbReference type="PANTHER" id="PTHR28270">
    <property type="entry name" value="MEDIATOR OF RNA POLYMERASE II TRANSCRIPTION SUBUNIT 19"/>
    <property type="match status" value="1"/>
</dbReference>
<keyword evidence="7 9" id="KW-0539">Nucleus</keyword>
<dbReference type="Pfam" id="PF08633">
    <property type="entry name" value="Rox3"/>
    <property type="match status" value="1"/>
</dbReference>
<dbReference type="GO" id="GO:0060261">
    <property type="term" value="P:positive regulation of transcription initiation by RNA polymerase II"/>
    <property type="evidence" value="ECO:0007669"/>
    <property type="project" value="EnsemblFungi"/>
</dbReference>
<sequence>MSYDDTIPAYYYYVDPENYYQPQVPNPLNDLISQYDLDDISQQVARTNTDGSKAVKLRKSYKNQIAELSGKFSNIPTRENGKGGEIAQVLFQNNPDMMANVTTTQDMTEEEYRTAMANRDMALFGKNNMDWDMASTVLSQFDRSFPSEFQNVQGFNIDDLAFDLDGTGRSNSKKRKVNISSGSSMTTPNGNDIEDIKRRRLD</sequence>
<dbReference type="GO" id="GO:0070847">
    <property type="term" value="C:core mediator complex"/>
    <property type="evidence" value="ECO:0007669"/>
    <property type="project" value="EnsemblFungi"/>
</dbReference>
<keyword evidence="5 9" id="KW-0010">Activator</keyword>
<dbReference type="GO" id="GO:0000122">
    <property type="term" value="P:negative regulation of transcription by RNA polymerase II"/>
    <property type="evidence" value="ECO:0007669"/>
    <property type="project" value="EnsemblFungi"/>
</dbReference>
<dbReference type="GO" id="GO:0001113">
    <property type="term" value="P:transcription open complex formation at RNA polymerase II promoter"/>
    <property type="evidence" value="ECO:0007669"/>
    <property type="project" value="EnsemblFungi"/>
</dbReference>
<dbReference type="GO" id="GO:0003713">
    <property type="term" value="F:transcription coactivator activity"/>
    <property type="evidence" value="ECO:0007669"/>
    <property type="project" value="EnsemblFungi"/>
</dbReference>
<comment type="subunit">
    <text evidence="9">Component of the Mediator complex.</text>
</comment>
<dbReference type="eggNOG" id="ENOG502QXG3">
    <property type="taxonomic scope" value="Eukaryota"/>
</dbReference>
<evidence type="ECO:0000256" key="5">
    <source>
        <dbReference type="ARBA" id="ARBA00023159"/>
    </source>
</evidence>
<dbReference type="AlphaFoldDB" id="G8BZ69"/>
<evidence type="ECO:0000256" key="9">
    <source>
        <dbReference type="RuleBase" id="RU364151"/>
    </source>
</evidence>
<feature type="region of interest" description="Disordered" evidence="10">
    <location>
        <begin position="166"/>
        <end position="202"/>
    </location>
</feature>
<dbReference type="PANTHER" id="PTHR28270:SF1">
    <property type="entry name" value="MEDIATOR OF RNA POLYMERASE II TRANSCRIPTION SUBUNIT 19"/>
    <property type="match status" value="1"/>
</dbReference>
<dbReference type="GO" id="GO:0051123">
    <property type="term" value="P:RNA polymerase II preinitiation complex assembly"/>
    <property type="evidence" value="ECO:0007669"/>
    <property type="project" value="EnsemblFungi"/>
</dbReference>
<dbReference type="OrthoDB" id="2160599at2759"/>
<dbReference type="OMA" id="SYPTEFQ"/>
<evidence type="ECO:0000256" key="1">
    <source>
        <dbReference type="ARBA" id="ARBA00004123"/>
    </source>
</evidence>
<keyword evidence="4 9" id="KW-0805">Transcription regulation</keyword>